<evidence type="ECO:0000313" key="2">
    <source>
        <dbReference type="EMBL" id="SDG93020.1"/>
    </source>
</evidence>
<dbReference type="GO" id="GO:0005886">
    <property type="term" value="C:plasma membrane"/>
    <property type="evidence" value="ECO:0007669"/>
    <property type="project" value="TreeGrafter"/>
</dbReference>
<dbReference type="PANTHER" id="PTHR41983:SF2">
    <property type="entry name" value="SHORT-CHAIN FATTY ACID TRANSPORTER-RELATED"/>
    <property type="match status" value="1"/>
</dbReference>
<keyword evidence="1" id="KW-0472">Membrane</keyword>
<dbReference type="RefSeq" id="WP_093368713.1">
    <property type="nucleotide sequence ID" value="NZ_FNCW01000011.1"/>
</dbReference>
<feature type="transmembrane region" description="Helical" evidence="1">
    <location>
        <begin position="139"/>
        <end position="157"/>
    </location>
</feature>
<proteinExistence type="predicted"/>
<dbReference type="Pfam" id="PF02667">
    <property type="entry name" value="SCFA_trans"/>
    <property type="match status" value="1"/>
</dbReference>
<accession>A0A1G7YAI8</accession>
<dbReference type="STRING" id="470826.SAMN04488027_11155"/>
<protein>
    <submittedName>
        <fullName evidence="2">Short-chain fatty acids transporter</fullName>
    </submittedName>
</protein>
<feature type="transmembrane region" description="Helical" evidence="1">
    <location>
        <begin position="100"/>
        <end position="127"/>
    </location>
</feature>
<feature type="transmembrane region" description="Helical" evidence="1">
    <location>
        <begin position="292"/>
        <end position="313"/>
    </location>
</feature>
<dbReference type="AlphaFoldDB" id="A0A1G7YAI8"/>
<evidence type="ECO:0000313" key="3">
    <source>
        <dbReference type="Proteomes" id="UP000199296"/>
    </source>
</evidence>
<feature type="transmembrane region" description="Helical" evidence="1">
    <location>
        <begin position="60"/>
        <end position="80"/>
    </location>
</feature>
<dbReference type="OrthoDB" id="9342495at2"/>
<feature type="transmembrane region" description="Helical" evidence="1">
    <location>
        <begin position="17"/>
        <end position="39"/>
    </location>
</feature>
<dbReference type="InterPro" id="IPR006160">
    <property type="entry name" value="SCFA_transpt_AtoE"/>
</dbReference>
<keyword evidence="1" id="KW-1133">Transmembrane helix</keyword>
<feature type="transmembrane region" description="Helical" evidence="1">
    <location>
        <begin position="196"/>
        <end position="216"/>
    </location>
</feature>
<dbReference type="PANTHER" id="PTHR41983">
    <property type="entry name" value="SHORT-CHAIN FATTY ACID TRANSPORTER-RELATED"/>
    <property type="match status" value="1"/>
</dbReference>
<feature type="transmembrane region" description="Helical" evidence="1">
    <location>
        <begin position="325"/>
        <end position="353"/>
    </location>
</feature>
<organism evidence="2 3">
    <name type="scientific">Psychroflexus sediminis</name>
    <dbReference type="NCBI Taxonomy" id="470826"/>
    <lineage>
        <taxon>Bacteria</taxon>
        <taxon>Pseudomonadati</taxon>
        <taxon>Bacteroidota</taxon>
        <taxon>Flavobacteriia</taxon>
        <taxon>Flavobacteriales</taxon>
        <taxon>Flavobacteriaceae</taxon>
        <taxon>Psychroflexus</taxon>
    </lineage>
</organism>
<feature type="transmembrane region" description="Helical" evidence="1">
    <location>
        <begin position="262"/>
        <end position="280"/>
    </location>
</feature>
<feature type="transmembrane region" description="Helical" evidence="1">
    <location>
        <begin position="359"/>
        <end position="376"/>
    </location>
</feature>
<keyword evidence="1" id="KW-0812">Transmembrane</keyword>
<dbReference type="Proteomes" id="UP000199296">
    <property type="component" value="Unassembled WGS sequence"/>
</dbReference>
<keyword evidence="3" id="KW-1185">Reference proteome</keyword>
<sequence length="459" mass="49973">MIAKLELFFAKFLPSPFTLSILLSLITLILASLFGDYPGKANPIVSTFQAWESGLWNQELLVFGYQMMLILVLGHVLVLSSPVNKLLEFITKGAVDTKNAVVLVSVSTMFMGFFNWGLGLIFGAILARKIGEKSARENLNINYPLIGALGYSGMMIWHGGISGSAPLKAAEKGHLHSLMRSIPPGLPSEISTSETIFSLSNLIIFGIILLVVPLIFRSIKRKSSSNLEASRFLSFDHLKHAGSLNRIESKGESIHPLEKNNILTLIFGGLITLCFFVVYGENLLQLNITPNLLNFLMLGLGILFHKSISHYLASLAKAIKGASGILIQFPLYFGIIGVMKESGLAVSFAQFFVNISTEASLPIFTFISSGIVNIFVPSGGGQWAIQGPIVLESASKLGVPIPKIIMALSYGDQVTNMLQPFWALPLLAITKLKASDIFPFTFLLFIIGSIIFITGLLIF</sequence>
<dbReference type="EMBL" id="FNCW01000011">
    <property type="protein sequence ID" value="SDG93020.1"/>
    <property type="molecule type" value="Genomic_DNA"/>
</dbReference>
<reference evidence="2 3" key="1">
    <citation type="submission" date="2016-10" db="EMBL/GenBank/DDBJ databases">
        <authorList>
            <person name="de Groot N.N."/>
        </authorList>
    </citation>
    <scope>NUCLEOTIDE SEQUENCE [LARGE SCALE GENOMIC DNA]</scope>
    <source>
        <strain evidence="2 3">DSM 19803</strain>
    </source>
</reference>
<gene>
    <name evidence="2" type="ORF">SAMN04488027_11155</name>
</gene>
<evidence type="ECO:0000256" key="1">
    <source>
        <dbReference type="SAM" id="Phobius"/>
    </source>
</evidence>
<name>A0A1G7YAI8_9FLAO</name>
<feature type="transmembrane region" description="Helical" evidence="1">
    <location>
        <begin position="437"/>
        <end position="458"/>
    </location>
</feature>